<protein>
    <submittedName>
        <fullName evidence="1">Uncharacterized protein</fullName>
    </submittedName>
</protein>
<keyword evidence="2" id="KW-1185">Reference proteome</keyword>
<name>A0AAV5VIW1_9BILA</name>
<accession>A0AAV5VIW1</accession>
<dbReference type="EMBL" id="BTSY01000003">
    <property type="protein sequence ID" value="GMT18662.1"/>
    <property type="molecule type" value="Genomic_DNA"/>
</dbReference>
<feature type="non-terminal residue" evidence="1">
    <location>
        <position position="1"/>
    </location>
</feature>
<gene>
    <name evidence="1" type="ORF">PFISCL1PPCAC_9959</name>
</gene>
<organism evidence="1 2">
    <name type="scientific">Pristionchus fissidentatus</name>
    <dbReference type="NCBI Taxonomy" id="1538716"/>
    <lineage>
        <taxon>Eukaryota</taxon>
        <taxon>Metazoa</taxon>
        <taxon>Ecdysozoa</taxon>
        <taxon>Nematoda</taxon>
        <taxon>Chromadorea</taxon>
        <taxon>Rhabditida</taxon>
        <taxon>Rhabditina</taxon>
        <taxon>Diplogasteromorpha</taxon>
        <taxon>Diplogasteroidea</taxon>
        <taxon>Neodiplogasteridae</taxon>
        <taxon>Pristionchus</taxon>
    </lineage>
</organism>
<reference evidence="1" key="1">
    <citation type="submission" date="2023-10" db="EMBL/GenBank/DDBJ databases">
        <title>Genome assembly of Pristionchus species.</title>
        <authorList>
            <person name="Yoshida K."/>
            <person name="Sommer R.J."/>
        </authorList>
    </citation>
    <scope>NUCLEOTIDE SEQUENCE</scope>
    <source>
        <strain evidence="1">RS5133</strain>
    </source>
</reference>
<dbReference type="AlphaFoldDB" id="A0AAV5VIW1"/>
<dbReference type="Proteomes" id="UP001432322">
    <property type="component" value="Unassembled WGS sequence"/>
</dbReference>
<evidence type="ECO:0000313" key="2">
    <source>
        <dbReference type="Proteomes" id="UP001432322"/>
    </source>
</evidence>
<comment type="caution">
    <text evidence="1">The sequence shown here is derived from an EMBL/GenBank/DDBJ whole genome shotgun (WGS) entry which is preliminary data.</text>
</comment>
<proteinExistence type="predicted"/>
<evidence type="ECO:0000313" key="1">
    <source>
        <dbReference type="EMBL" id="GMT18662.1"/>
    </source>
</evidence>
<sequence length="140" mass="15784">FSTKQHRRAVAYPSSFISFKYIFPLADESEDVLGSLQSLCLTQGNLEGEFILDRHHDLHVIQRIEAQFSENGIQLKEAGLVGGEAIPCTYRLEHTLFHLLESELLGSVEGTEDLDTAQSCLYFEDGNCCESWKIDGRSDR</sequence>